<proteinExistence type="inferred from homology"/>
<keyword evidence="9 14" id="KW-0067">ATP-binding</keyword>
<dbReference type="InterPro" id="IPR046872">
    <property type="entry name" value="DRHyd-ASK"/>
</dbReference>
<keyword evidence="8" id="KW-0418">Kinase</keyword>
<dbReference type="Pfam" id="PF00069">
    <property type="entry name" value="Pkinase"/>
    <property type="match status" value="1"/>
</dbReference>
<comment type="cofactor">
    <cofactor evidence="1">
        <name>Mg(2+)</name>
        <dbReference type="ChEBI" id="CHEBI:18420"/>
    </cofactor>
</comment>
<dbReference type="Gene3D" id="1.10.510.10">
    <property type="entry name" value="Transferase(Phosphotransferase) domain 1"/>
    <property type="match status" value="1"/>
</dbReference>
<organism evidence="16 17">
    <name type="scientific">Dissostichus mawsoni</name>
    <name type="common">Antarctic cod</name>
    <dbReference type="NCBI Taxonomy" id="36200"/>
    <lineage>
        <taxon>Eukaryota</taxon>
        <taxon>Metazoa</taxon>
        <taxon>Chordata</taxon>
        <taxon>Craniata</taxon>
        <taxon>Vertebrata</taxon>
        <taxon>Euteleostomi</taxon>
        <taxon>Actinopterygii</taxon>
        <taxon>Neopterygii</taxon>
        <taxon>Teleostei</taxon>
        <taxon>Neoteleostei</taxon>
        <taxon>Acanthomorphata</taxon>
        <taxon>Eupercaria</taxon>
        <taxon>Perciformes</taxon>
        <taxon>Notothenioidei</taxon>
        <taxon>Nototheniidae</taxon>
        <taxon>Dissostichus</taxon>
    </lineage>
</organism>
<name>A0A7J5YKY2_DISMA</name>
<evidence type="ECO:0000256" key="6">
    <source>
        <dbReference type="ARBA" id="ARBA00022723"/>
    </source>
</evidence>
<dbReference type="PROSITE" id="PS00108">
    <property type="entry name" value="PROTEIN_KINASE_ST"/>
    <property type="match status" value="1"/>
</dbReference>
<feature type="binding site" evidence="14">
    <location>
        <position position="660"/>
    </location>
    <ligand>
        <name>ATP</name>
        <dbReference type="ChEBI" id="CHEBI:30616"/>
    </ligand>
</feature>
<dbReference type="AlphaFoldDB" id="A0A7J5YKY2"/>
<evidence type="ECO:0000256" key="13">
    <source>
        <dbReference type="ARBA" id="ARBA00048329"/>
    </source>
</evidence>
<keyword evidence="5" id="KW-0808">Transferase</keyword>
<dbReference type="EMBL" id="JAAKFY010000011">
    <property type="protein sequence ID" value="KAF3850144.1"/>
    <property type="molecule type" value="Genomic_DNA"/>
</dbReference>
<dbReference type="FunFam" id="3.30.200.20:FF:000067">
    <property type="entry name" value="Mitogen-activated protein kinase kinase kinase 5"/>
    <property type="match status" value="1"/>
</dbReference>
<evidence type="ECO:0000256" key="12">
    <source>
        <dbReference type="ARBA" id="ARBA00047559"/>
    </source>
</evidence>
<dbReference type="InterPro" id="IPR011009">
    <property type="entry name" value="Kinase-like_dom_sf"/>
</dbReference>
<dbReference type="PROSITE" id="PS50011">
    <property type="entry name" value="PROTEIN_KINASE_DOM"/>
    <property type="match status" value="1"/>
</dbReference>
<evidence type="ECO:0000256" key="11">
    <source>
        <dbReference type="ARBA" id="ARBA00023054"/>
    </source>
</evidence>
<feature type="domain" description="Protein kinase" evidence="15">
    <location>
        <begin position="631"/>
        <end position="889"/>
    </location>
</feature>
<evidence type="ECO:0000313" key="17">
    <source>
        <dbReference type="Proteomes" id="UP000518266"/>
    </source>
</evidence>
<dbReference type="InterPro" id="IPR025136">
    <property type="entry name" value="MAP3K_TRAF-bd"/>
</dbReference>
<keyword evidence="4" id="KW-0723">Serine/threonine-protein kinase</keyword>
<evidence type="ECO:0000313" key="16">
    <source>
        <dbReference type="EMBL" id="KAF3850144.1"/>
    </source>
</evidence>
<dbReference type="PROSITE" id="PS00107">
    <property type="entry name" value="PROTEIN_KINASE_ATP"/>
    <property type="match status" value="1"/>
</dbReference>
<dbReference type="InterPro" id="IPR008271">
    <property type="entry name" value="Ser/Thr_kinase_AS"/>
</dbReference>
<comment type="similarity">
    <text evidence="2">Belongs to the protein kinase superfamily. STE Ser/Thr protein kinase family. MAP kinase kinase kinase subfamily.</text>
</comment>
<comment type="catalytic activity">
    <reaction evidence="13">
        <text>L-seryl-[protein] + ATP = O-phospho-L-seryl-[protein] + ADP + H(+)</text>
        <dbReference type="Rhea" id="RHEA:17989"/>
        <dbReference type="Rhea" id="RHEA-COMP:9863"/>
        <dbReference type="Rhea" id="RHEA-COMP:11604"/>
        <dbReference type="ChEBI" id="CHEBI:15378"/>
        <dbReference type="ChEBI" id="CHEBI:29999"/>
        <dbReference type="ChEBI" id="CHEBI:30616"/>
        <dbReference type="ChEBI" id="CHEBI:83421"/>
        <dbReference type="ChEBI" id="CHEBI:456216"/>
        <dbReference type="EC" id="2.7.11.25"/>
    </reaction>
</comment>
<evidence type="ECO:0000256" key="3">
    <source>
        <dbReference type="ARBA" id="ARBA00012406"/>
    </source>
</evidence>
<accession>A0A7J5YKY2</accession>
<protein>
    <recommendedName>
        <fullName evidence="3">mitogen-activated protein kinase kinase kinase</fullName>
        <ecNumber evidence="3">2.7.11.25</ecNumber>
    </recommendedName>
</protein>
<evidence type="ECO:0000256" key="9">
    <source>
        <dbReference type="ARBA" id="ARBA00022840"/>
    </source>
</evidence>
<dbReference type="PANTHER" id="PTHR11584:SF332">
    <property type="entry name" value="MITOGEN-ACTIVATED PROTEIN KINASE KINASE KINASE 5"/>
    <property type="match status" value="1"/>
</dbReference>
<evidence type="ECO:0000256" key="2">
    <source>
        <dbReference type="ARBA" id="ARBA00006529"/>
    </source>
</evidence>
<dbReference type="SMART" id="SM00220">
    <property type="entry name" value="S_TKc"/>
    <property type="match status" value="1"/>
</dbReference>
<dbReference type="FunFam" id="1.10.510.10:FF:000054">
    <property type="entry name" value="Mitogen-activated protein kinase kinase kinase 5"/>
    <property type="match status" value="1"/>
</dbReference>
<dbReference type="Pfam" id="PF20309">
    <property type="entry name" value="DRHyd-ASK"/>
    <property type="match status" value="1"/>
</dbReference>
<reference evidence="16 17" key="1">
    <citation type="submission" date="2020-03" db="EMBL/GenBank/DDBJ databases">
        <title>Dissostichus mawsoni Genome sequencing and assembly.</title>
        <authorList>
            <person name="Park H."/>
        </authorList>
    </citation>
    <scope>NUCLEOTIDE SEQUENCE [LARGE SCALE GENOMIC DNA]</scope>
    <source>
        <strain evidence="16">DM0001</strain>
        <tissue evidence="16">Muscle</tissue>
    </source>
</reference>
<dbReference type="Proteomes" id="UP000518266">
    <property type="component" value="Unassembled WGS sequence"/>
</dbReference>
<evidence type="ECO:0000256" key="5">
    <source>
        <dbReference type="ARBA" id="ARBA00022679"/>
    </source>
</evidence>
<dbReference type="GO" id="GO:0046872">
    <property type="term" value="F:metal ion binding"/>
    <property type="evidence" value="ECO:0007669"/>
    <property type="project" value="UniProtKB-KW"/>
</dbReference>
<dbReference type="GO" id="GO:0033554">
    <property type="term" value="P:cellular response to stress"/>
    <property type="evidence" value="ECO:0007669"/>
    <property type="project" value="TreeGrafter"/>
</dbReference>
<dbReference type="PANTHER" id="PTHR11584">
    <property type="entry name" value="SERINE/THREONINE PROTEIN KINASE"/>
    <property type="match status" value="1"/>
</dbReference>
<dbReference type="SUPFAM" id="SSF56112">
    <property type="entry name" value="Protein kinase-like (PK-like)"/>
    <property type="match status" value="1"/>
</dbReference>
<keyword evidence="6" id="KW-0479">Metal-binding</keyword>
<keyword evidence="17" id="KW-1185">Reference proteome</keyword>
<dbReference type="InterPro" id="IPR000719">
    <property type="entry name" value="Prot_kinase_dom"/>
</dbReference>
<evidence type="ECO:0000259" key="15">
    <source>
        <dbReference type="PROSITE" id="PS50011"/>
    </source>
</evidence>
<gene>
    <name evidence="16" type="ORF">F7725_019863</name>
</gene>
<dbReference type="Gene3D" id="3.30.200.20">
    <property type="entry name" value="Phosphorylase Kinase, domain 1"/>
    <property type="match status" value="1"/>
</dbReference>
<dbReference type="GO" id="GO:0005524">
    <property type="term" value="F:ATP binding"/>
    <property type="evidence" value="ECO:0007669"/>
    <property type="project" value="UniProtKB-UniRule"/>
</dbReference>
<dbReference type="OrthoDB" id="275301at2759"/>
<dbReference type="Pfam" id="PF13281">
    <property type="entry name" value="MAP3K_TRAF_bd"/>
    <property type="match status" value="2"/>
</dbReference>
<dbReference type="GO" id="GO:0004709">
    <property type="term" value="F:MAP kinase kinase kinase activity"/>
    <property type="evidence" value="ECO:0007669"/>
    <property type="project" value="UniProtKB-EC"/>
</dbReference>
<dbReference type="CDD" id="cd06624">
    <property type="entry name" value="STKc_ASK"/>
    <property type="match status" value="1"/>
</dbReference>
<comment type="catalytic activity">
    <reaction evidence="12">
        <text>L-threonyl-[protein] + ATP = O-phospho-L-threonyl-[protein] + ADP + H(+)</text>
        <dbReference type="Rhea" id="RHEA:46608"/>
        <dbReference type="Rhea" id="RHEA-COMP:11060"/>
        <dbReference type="Rhea" id="RHEA-COMP:11605"/>
        <dbReference type="ChEBI" id="CHEBI:15378"/>
        <dbReference type="ChEBI" id="CHEBI:30013"/>
        <dbReference type="ChEBI" id="CHEBI:30616"/>
        <dbReference type="ChEBI" id="CHEBI:61977"/>
        <dbReference type="ChEBI" id="CHEBI:456216"/>
        <dbReference type="EC" id="2.7.11.25"/>
    </reaction>
</comment>
<keyword evidence="11" id="KW-0175">Coiled coil</keyword>
<evidence type="ECO:0000256" key="4">
    <source>
        <dbReference type="ARBA" id="ARBA00022527"/>
    </source>
</evidence>
<dbReference type="InterPro" id="IPR017441">
    <property type="entry name" value="Protein_kinase_ATP_BS"/>
</dbReference>
<keyword evidence="7 14" id="KW-0547">Nucleotide-binding</keyword>
<evidence type="ECO:0000256" key="1">
    <source>
        <dbReference type="ARBA" id="ARBA00001946"/>
    </source>
</evidence>
<evidence type="ECO:0000256" key="8">
    <source>
        <dbReference type="ARBA" id="ARBA00022777"/>
    </source>
</evidence>
<evidence type="ECO:0000256" key="7">
    <source>
        <dbReference type="ARBA" id="ARBA00022741"/>
    </source>
</evidence>
<evidence type="ECO:0000256" key="10">
    <source>
        <dbReference type="ARBA" id="ARBA00022842"/>
    </source>
</evidence>
<dbReference type="EC" id="2.7.11.25" evidence="3"/>
<keyword evidence="10" id="KW-0460">Magnesium</keyword>
<sequence length="990" mass="110353">MLSPPSSSRLCFVSPPSACVSEGDNIGNWALGRVCMHMKRASVRVQSIFSLEVTRRCEPSNCAKLRLLEALHVVPVQRLHGSPPCVTLALHGGLLGEAAHRNPHFKLVSDPLNMMSINQDGISLPVPCFGVRPLVGESSGGGGGGIPAAGTFWQDSVVTSGGLSPTPCSNPMEGGGLLSTGKSCKSRPVTVAYVVNGEASQQNNAESMALQCLKDACETSGSKLETVNFGKLDFGETMVLDSFYNADIAVVEMTDAFRQPSLFYHLGVRESFSMANNIILYCDTNSDSLQSLKEIICQKNTTCSANYTFIPYMVTPHSKVQYFRETILNEIRKARELYTGVELANELNRIQQRLDNVECLSVDIDYESIVKLVETLEKLPTFDPKALDIMLPLVNGEEQVASDIYCLVGRIYKDMFLESHFTDTPSRDSSTQWFKKGFESEPTLHSGINYAVLLLAAGHQFDTSFELRKSYWDVGFFLGASILACDNTRVIQASEKLFKLKAPIWYLRSLVETILIYQQFKKPCTEQPAPKQELVDFWMDFLVLILEPTKVYQPSYLSINKDVDDNTVSIWHVAPDDMHKGIHEWNFSATSVRGVRFCDLVNSITEEAWKGPEEGDCDTDALEYDYEYDEHGERVVLGKGTFGVVYAGRDLSNQVRLAIKEIPERDSRYSQPLHEEIALHKHLKHKNIVQYLGSISENGFIKIFMEQVPGGSLSALLRSKWGPLKNNEPTIGFYTRQILEGVKYLHDNQIAHRDIKGDNVLINTYSGVLKISDFGTSKRLAGINPCTETFTGTLQYMAPEIIDKGPRGYGKPADIWSLGCTIIEMATGKPPFYELGEPQAAMFKVGMFKIHPEIPESMSLEAKAFILRCFEPDPDRRATAFDLLTDEFLTVTSRRKKNKSSLPEYLRSISLPVPVVVEDTSSSSEYGSVSPDNDLNTNPFIFKPSVKCYSERDVKGPRSLFLSIPVENFEDHSAPPSPDEKDSGFFMLRL</sequence>
<evidence type="ECO:0000256" key="14">
    <source>
        <dbReference type="PROSITE-ProRule" id="PRU10141"/>
    </source>
</evidence>
<comment type="caution">
    <text evidence="16">The sequence shown here is derived from an EMBL/GenBank/DDBJ whole genome shotgun (WGS) entry which is preliminary data.</text>
</comment>